<organism evidence="2 3">
    <name type="scientific">Candidatus Syntrophonatronum acetioxidans</name>
    <dbReference type="NCBI Taxonomy" id="1795816"/>
    <lineage>
        <taxon>Bacteria</taxon>
        <taxon>Bacillati</taxon>
        <taxon>Bacillota</taxon>
        <taxon>Clostridia</taxon>
        <taxon>Eubacteriales</taxon>
        <taxon>Syntrophomonadaceae</taxon>
        <taxon>Candidatus Syntrophonatronum</taxon>
    </lineage>
</organism>
<evidence type="ECO:0000259" key="1">
    <source>
        <dbReference type="SMART" id="SM00909"/>
    </source>
</evidence>
<sequence length="688" mass="78706">MTYDLDMRKFILLAIIMLLALLSAAGCQMSFSFYGKDTQGRPVEPYYEEEGSVNQGRSLEGRFSLLRSRVEVNNAAFTADGSRAIICSGERLVLLDQEGNLLWEKDFDESLLEAGWNNEGTFIAVGTREGKIYLVQEEEILWKKALPLPLEDIQVCPEGNCIIALLTDREKEKGVIIFMDPQGKVVWRKEMPQIFKMDMSTEGDIMAFLAEEEKDYTLYAFNKEGEPLWEKEGYLTLDVSHQGNYIAAASGEEIRLFSREGKEVWSYEPGAKITQLKISEDGEYLLAYNSFGGGEDNLFFFNMEGELLWQKRIRDDSLVDLSEDGQRIVVSSWRHYSEDFTLINCFDSQGRLRREIEVGSRAEAMALCREGKKLVLGCDDGNVYILNLDRETLGEYFPAGEEVFFYVPSQTTQENDDPRIDLFFYDENAMVLIPVSRKIGETNDLVQSALDELIRGPRANSYLVRTIPKGVDIEVKEEGNTLYINLPEELNRAGGTNYSLGVVNSILYTVSQFPVVEDVKFLVEGEEKDFFGDPGVYIGEAFDRRTIKKERPLIYLPYRSGRRYYLLPQEVFPYGEREDNPLNITEKYFKETSNYFTGEVRVYNVEIKDEVIYVNLSQDFLELFKGIEDPQLKARAQVVLEGLTHTLAGNFEPEKVQIYVEGEKVTPYPGFLNLNYPLNKSPYLNPEI</sequence>
<feature type="domain" description="GerMN" evidence="1">
    <location>
        <begin position="446"/>
        <end position="532"/>
    </location>
</feature>
<comment type="caution">
    <text evidence="2">The sequence shown here is derived from an EMBL/GenBank/DDBJ whole genome shotgun (WGS) entry which is preliminary data.</text>
</comment>
<dbReference type="EMBL" id="QZAA01000231">
    <property type="protein sequence ID" value="RQD73935.1"/>
    <property type="molecule type" value="Genomic_DNA"/>
</dbReference>
<dbReference type="AlphaFoldDB" id="A0A424YB53"/>
<name>A0A424YB53_9FIRM</name>
<dbReference type="Pfam" id="PF13360">
    <property type="entry name" value="PQQ_2"/>
    <property type="match status" value="1"/>
</dbReference>
<feature type="domain" description="GerMN" evidence="1">
    <location>
        <begin position="582"/>
        <end position="669"/>
    </location>
</feature>
<accession>A0A424YB53</accession>
<dbReference type="Gene3D" id="2.130.10.10">
    <property type="entry name" value="YVTN repeat-like/Quinoprotein amine dehydrogenase"/>
    <property type="match status" value="1"/>
</dbReference>
<protein>
    <recommendedName>
        <fullName evidence="1">GerMN domain-containing protein</fullName>
    </recommendedName>
</protein>
<dbReference type="SUPFAM" id="SSF69322">
    <property type="entry name" value="Tricorn protease domain 2"/>
    <property type="match status" value="1"/>
</dbReference>
<evidence type="ECO:0000313" key="3">
    <source>
        <dbReference type="Proteomes" id="UP000285138"/>
    </source>
</evidence>
<dbReference type="Pfam" id="PF10646">
    <property type="entry name" value="Germane"/>
    <property type="match status" value="2"/>
</dbReference>
<dbReference type="Proteomes" id="UP000285138">
    <property type="component" value="Unassembled WGS sequence"/>
</dbReference>
<proteinExistence type="predicted"/>
<dbReference type="InterPro" id="IPR019606">
    <property type="entry name" value="GerMN"/>
</dbReference>
<evidence type="ECO:0000313" key="2">
    <source>
        <dbReference type="EMBL" id="RQD73935.1"/>
    </source>
</evidence>
<dbReference type="InterPro" id="IPR002372">
    <property type="entry name" value="PQQ_rpt_dom"/>
</dbReference>
<dbReference type="InterPro" id="IPR015943">
    <property type="entry name" value="WD40/YVTN_repeat-like_dom_sf"/>
</dbReference>
<dbReference type="SMART" id="SM00909">
    <property type="entry name" value="Germane"/>
    <property type="match status" value="2"/>
</dbReference>
<gene>
    <name evidence="2" type="ORF">D5R97_08690</name>
</gene>
<reference evidence="2 3" key="1">
    <citation type="submission" date="2018-08" db="EMBL/GenBank/DDBJ databases">
        <title>The metabolism and importance of syntrophic acetate oxidation coupled to methane or sulfide production in haloalkaline environments.</title>
        <authorList>
            <person name="Timmers P.H.A."/>
            <person name="Vavourakis C.D."/>
            <person name="Sorokin D.Y."/>
            <person name="Sinninghe Damste J.S."/>
            <person name="Muyzer G."/>
            <person name="Stams A.J.M."/>
            <person name="Plugge C.M."/>
        </authorList>
    </citation>
    <scope>NUCLEOTIDE SEQUENCE [LARGE SCALE GENOMIC DNA]</scope>
    <source>
        <strain evidence="2">MSAO_Bac1</strain>
    </source>
</reference>